<comment type="caution">
    <text evidence="2">The sequence shown here is derived from an EMBL/GenBank/DDBJ whole genome shotgun (WGS) entry which is preliminary data.</text>
</comment>
<evidence type="ECO:0000313" key="2">
    <source>
        <dbReference type="EMBL" id="KAF2154748.1"/>
    </source>
</evidence>
<dbReference type="EMBL" id="ML996083">
    <property type="protein sequence ID" value="KAF2154748.1"/>
    <property type="molecule type" value="Genomic_DNA"/>
</dbReference>
<dbReference type="Proteomes" id="UP000799439">
    <property type="component" value="Unassembled WGS sequence"/>
</dbReference>
<accession>A0A9P4J3G3</accession>
<name>A0A9P4J3G3_9PEZI</name>
<feature type="transmembrane region" description="Helical" evidence="1">
    <location>
        <begin position="54"/>
        <end position="72"/>
    </location>
</feature>
<keyword evidence="3" id="KW-1185">Reference proteome</keyword>
<evidence type="ECO:0000256" key="1">
    <source>
        <dbReference type="SAM" id="Phobius"/>
    </source>
</evidence>
<evidence type="ECO:0000313" key="3">
    <source>
        <dbReference type="Proteomes" id="UP000799439"/>
    </source>
</evidence>
<organism evidence="2 3">
    <name type="scientific">Myriangium duriaei CBS 260.36</name>
    <dbReference type="NCBI Taxonomy" id="1168546"/>
    <lineage>
        <taxon>Eukaryota</taxon>
        <taxon>Fungi</taxon>
        <taxon>Dikarya</taxon>
        <taxon>Ascomycota</taxon>
        <taxon>Pezizomycotina</taxon>
        <taxon>Dothideomycetes</taxon>
        <taxon>Dothideomycetidae</taxon>
        <taxon>Myriangiales</taxon>
        <taxon>Myriangiaceae</taxon>
        <taxon>Myriangium</taxon>
    </lineage>
</organism>
<dbReference type="AlphaFoldDB" id="A0A9P4J3G3"/>
<protein>
    <submittedName>
        <fullName evidence="2">Uncharacterized protein</fullName>
    </submittedName>
</protein>
<sequence length="128" mass="14246">MDIGTASSLYFVFPFFTYGRLEPGLVAPVSSKRLASSPIPSSLVSPIVWTANPIGRIVMANVINFLLILYFITFRSLSVLPSIHFSYSRFGPSFHSHLLNFIPHPFPSSDLKFNYLAPLSPVSTIRPQ</sequence>
<proteinExistence type="predicted"/>
<keyword evidence="1" id="KW-1133">Transmembrane helix</keyword>
<reference evidence="2" key="1">
    <citation type="journal article" date="2020" name="Stud. Mycol.">
        <title>101 Dothideomycetes genomes: a test case for predicting lifestyles and emergence of pathogens.</title>
        <authorList>
            <person name="Haridas S."/>
            <person name="Albert R."/>
            <person name="Binder M."/>
            <person name="Bloem J."/>
            <person name="Labutti K."/>
            <person name="Salamov A."/>
            <person name="Andreopoulos B."/>
            <person name="Baker S."/>
            <person name="Barry K."/>
            <person name="Bills G."/>
            <person name="Bluhm B."/>
            <person name="Cannon C."/>
            <person name="Castanera R."/>
            <person name="Culley D."/>
            <person name="Daum C."/>
            <person name="Ezra D."/>
            <person name="Gonzalez J."/>
            <person name="Henrissat B."/>
            <person name="Kuo A."/>
            <person name="Liang C."/>
            <person name="Lipzen A."/>
            <person name="Lutzoni F."/>
            <person name="Magnuson J."/>
            <person name="Mondo S."/>
            <person name="Nolan M."/>
            <person name="Ohm R."/>
            <person name="Pangilinan J."/>
            <person name="Park H.-J."/>
            <person name="Ramirez L."/>
            <person name="Alfaro M."/>
            <person name="Sun H."/>
            <person name="Tritt A."/>
            <person name="Yoshinaga Y."/>
            <person name="Zwiers L.-H."/>
            <person name="Turgeon B."/>
            <person name="Goodwin S."/>
            <person name="Spatafora J."/>
            <person name="Crous P."/>
            <person name="Grigoriev I."/>
        </authorList>
    </citation>
    <scope>NUCLEOTIDE SEQUENCE</scope>
    <source>
        <strain evidence="2">CBS 260.36</strain>
    </source>
</reference>
<keyword evidence="1" id="KW-0472">Membrane</keyword>
<gene>
    <name evidence="2" type="ORF">K461DRAFT_101507</name>
</gene>
<keyword evidence="1" id="KW-0812">Transmembrane</keyword>